<dbReference type="AlphaFoldDB" id="A9A9C0"/>
<dbReference type="HOGENOM" id="CLU_095018_3_0_2"/>
<protein>
    <recommendedName>
        <fullName evidence="7">Chloroplast import component protein (Tic20)</fullName>
    </recommendedName>
</protein>
<dbReference type="GO" id="GO:0016020">
    <property type="term" value="C:membrane"/>
    <property type="evidence" value="ECO:0007669"/>
    <property type="project" value="UniProtKB-SubCell"/>
</dbReference>
<comment type="subcellular location">
    <subcellularLocation>
        <location evidence="1">Membrane</location>
        <topology evidence="1">Multi-pass membrane protein</topology>
    </subcellularLocation>
</comment>
<sequence>MALFGLKDTQTAVLAYLLGFISGIIVLLLEKESSFVKFHAMQSTITFLALVILSIIAGYVPIVGGILGNILSLIGLIFWIVGMVKAYRGERYKFPIIGDIAQKQI</sequence>
<evidence type="ECO:0000256" key="2">
    <source>
        <dbReference type="ARBA" id="ARBA00022692"/>
    </source>
</evidence>
<dbReference type="eggNOG" id="arCOG04344">
    <property type="taxonomic scope" value="Archaea"/>
</dbReference>
<evidence type="ECO:0008006" key="7">
    <source>
        <dbReference type="Google" id="ProtNLM"/>
    </source>
</evidence>
<accession>A9A9C0</accession>
<keyword evidence="3 5" id="KW-1133">Transmembrane helix</keyword>
<evidence type="ECO:0000256" key="3">
    <source>
        <dbReference type="ARBA" id="ARBA00022989"/>
    </source>
</evidence>
<gene>
    <name evidence="6" type="ordered locus">MmarC6_1129</name>
</gene>
<reference evidence="6" key="1">
    <citation type="submission" date="2007-10" db="EMBL/GenBank/DDBJ databases">
        <title>Complete sequence of Methanococcus maripaludis C6.</title>
        <authorList>
            <consortium name="US DOE Joint Genome Institute"/>
            <person name="Copeland A."/>
            <person name="Lucas S."/>
            <person name="Lapidus A."/>
            <person name="Barry K."/>
            <person name="Glavina del Rio T."/>
            <person name="Dalin E."/>
            <person name="Tice H."/>
            <person name="Pitluck S."/>
            <person name="Clum A."/>
            <person name="Schmutz J."/>
            <person name="Larimer F."/>
            <person name="Land M."/>
            <person name="Hauser L."/>
            <person name="Kyrpides N."/>
            <person name="Mikhailova N."/>
            <person name="Sieprawska-Lupa M."/>
            <person name="Whitman W.B."/>
            <person name="Richardson P."/>
        </authorList>
    </citation>
    <scope>NUCLEOTIDE SEQUENCE [LARGE SCALE GENOMIC DNA]</scope>
    <source>
        <strain evidence="6">C6</strain>
    </source>
</reference>
<organism evidence="6">
    <name type="scientific">Methanococcus maripaludis (strain C6 / ATCC BAA-1332)</name>
    <dbReference type="NCBI Taxonomy" id="444158"/>
    <lineage>
        <taxon>Archaea</taxon>
        <taxon>Methanobacteriati</taxon>
        <taxon>Methanobacteriota</taxon>
        <taxon>Methanomada group</taxon>
        <taxon>Methanococci</taxon>
        <taxon>Methanococcales</taxon>
        <taxon>Methanococcaceae</taxon>
        <taxon>Methanococcus</taxon>
    </lineage>
</organism>
<dbReference type="EMBL" id="CP000867">
    <property type="protein sequence ID" value="ABX01943.1"/>
    <property type="molecule type" value="Genomic_DNA"/>
</dbReference>
<keyword evidence="2 5" id="KW-0812">Transmembrane</keyword>
<dbReference type="OrthoDB" id="329551at2157"/>
<evidence type="ECO:0000256" key="1">
    <source>
        <dbReference type="ARBA" id="ARBA00004141"/>
    </source>
</evidence>
<dbReference type="KEGG" id="mmx:MmarC6_1129"/>
<dbReference type="Pfam" id="PF09685">
    <property type="entry name" value="MamF_MmsF"/>
    <property type="match status" value="1"/>
</dbReference>
<evidence type="ECO:0000256" key="4">
    <source>
        <dbReference type="ARBA" id="ARBA00023136"/>
    </source>
</evidence>
<dbReference type="PANTHER" id="PTHR36460:SF1">
    <property type="entry name" value="UPF0132 DOMAIN PROTEIN (AFU_ORTHOLOGUE AFUA_3G10255)"/>
    <property type="match status" value="1"/>
</dbReference>
<evidence type="ECO:0000256" key="5">
    <source>
        <dbReference type="SAM" id="Phobius"/>
    </source>
</evidence>
<dbReference type="InterPro" id="IPR019109">
    <property type="entry name" value="MamF_MmsF"/>
</dbReference>
<feature type="transmembrane region" description="Helical" evidence="5">
    <location>
        <begin position="12"/>
        <end position="29"/>
    </location>
</feature>
<dbReference type="PhylomeDB" id="A9A9C0"/>
<evidence type="ECO:0000313" key="6">
    <source>
        <dbReference type="EMBL" id="ABX01943.1"/>
    </source>
</evidence>
<keyword evidence="4 5" id="KW-0472">Membrane</keyword>
<dbReference type="STRING" id="444158.MmarC6_1129"/>
<proteinExistence type="predicted"/>
<name>A9A9C0_METM6</name>
<feature type="transmembrane region" description="Helical" evidence="5">
    <location>
        <begin position="66"/>
        <end position="84"/>
    </location>
</feature>
<feature type="transmembrane region" description="Helical" evidence="5">
    <location>
        <begin position="41"/>
        <end position="60"/>
    </location>
</feature>
<dbReference type="PANTHER" id="PTHR36460">
    <property type="entry name" value="UPF0132 DOMAIN PROTEIN (AFU_ORTHOLOGUE AFUA_3G10255)"/>
    <property type="match status" value="1"/>
</dbReference>